<dbReference type="PANTHER" id="PTHR42720">
    <property type="entry name" value="GLYCEROL-3-PHOSPHATE DEHYDROGENASE"/>
    <property type="match status" value="1"/>
</dbReference>
<dbReference type="SUPFAM" id="SSF51905">
    <property type="entry name" value="FAD/NAD(P)-binding domain"/>
    <property type="match status" value="1"/>
</dbReference>
<feature type="domain" description="FAD dependent oxidoreductase" evidence="1">
    <location>
        <begin position="3"/>
        <end position="350"/>
    </location>
</feature>
<dbReference type="Gene3D" id="1.10.10.1100">
    <property type="entry name" value="BFD-like [2Fe-2S]-binding domain"/>
    <property type="match status" value="1"/>
</dbReference>
<organism evidence="3 4">
    <name type="scientific">Terrisporobacter hibernicus</name>
    <dbReference type="NCBI Taxonomy" id="2813371"/>
    <lineage>
        <taxon>Bacteria</taxon>
        <taxon>Bacillati</taxon>
        <taxon>Bacillota</taxon>
        <taxon>Clostridia</taxon>
        <taxon>Peptostreptococcales</taxon>
        <taxon>Peptostreptococcaceae</taxon>
        <taxon>Terrisporobacter</taxon>
    </lineage>
</organism>
<dbReference type="RefSeq" id="WP_228417327.1">
    <property type="nucleotide sequence ID" value="NZ_CP081135.1"/>
</dbReference>
<dbReference type="InterPro" id="IPR052745">
    <property type="entry name" value="G3P_Oxidase/Oxidoreductase"/>
</dbReference>
<gene>
    <name evidence="3" type="ORF">JW646_09635</name>
</gene>
<dbReference type="KEGG" id="tem:JW646_09635"/>
<proteinExistence type="predicted"/>
<evidence type="ECO:0000313" key="3">
    <source>
        <dbReference type="EMBL" id="UEL49625.1"/>
    </source>
</evidence>
<dbReference type="InterPro" id="IPR007419">
    <property type="entry name" value="BFD-like_2Fe2S-bd_dom"/>
</dbReference>
<evidence type="ECO:0000313" key="4">
    <source>
        <dbReference type="Proteomes" id="UP001198983"/>
    </source>
</evidence>
<dbReference type="PANTHER" id="PTHR42720:SF1">
    <property type="entry name" value="GLYCEROL 3-PHOSPHATE OXIDASE"/>
    <property type="match status" value="1"/>
</dbReference>
<dbReference type="Proteomes" id="UP001198983">
    <property type="component" value="Chromosome"/>
</dbReference>
<dbReference type="Gene3D" id="3.50.50.60">
    <property type="entry name" value="FAD/NAD(P)-binding domain"/>
    <property type="match status" value="1"/>
</dbReference>
<evidence type="ECO:0000259" key="1">
    <source>
        <dbReference type="Pfam" id="PF01266"/>
    </source>
</evidence>
<dbReference type="Pfam" id="PF01266">
    <property type="entry name" value="DAO"/>
    <property type="match status" value="1"/>
</dbReference>
<keyword evidence="4" id="KW-1185">Reference proteome</keyword>
<dbReference type="EMBL" id="CP081135">
    <property type="protein sequence ID" value="UEL49625.1"/>
    <property type="molecule type" value="Genomic_DNA"/>
</dbReference>
<dbReference type="CDD" id="cd19946">
    <property type="entry name" value="GlpA-like_Fer2_BFD-like"/>
    <property type="match status" value="1"/>
</dbReference>
<dbReference type="Gene3D" id="3.30.9.10">
    <property type="entry name" value="D-Amino Acid Oxidase, subunit A, domain 2"/>
    <property type="match status" value="1"/>
</dbReference>
<feature type="domain" description="BFD-like [2Fe-2S]-binding" evidence="2">
    <location>
        <begin position="397"/>
        <end position="450"/>
    </location>
</feature>
<dbReference type="InterPro" id="IPR041854">
    <property type="entry name" value="BFD-like_2Fe2S-bd_dom_sf"/>
</dbReference>
<dbReference type="Pfam" id="PF04324">
    <property type="entry name" value="Fer2_BFD"/>
    <property type="match status" value="1"/>
</dbReference>
<dbReference type="InterPro" id="IPR036188">
    <property type="entry name" value="FAD/NAD-bd_sf"/>
</dbReference>
<reference evidence="3 4" key="1">
    <citation type="journal article" date="2023" name="Int. J. Syst. Evol. Microbiol.">
        <title>Terrisporobacter hibernicus sp. nov., isolated from bovine faeces in Northern Ireland.</title>
        <authorList>
            <person name="Mitchell M."/>
            <person name="Nguyen S.V."/>
            <person name="Connor M."/>
            <person name="Fairley D.J."/>
            <person name="Donoghue O."/>
            <person name="Marshall H."/>
            <person name="Koolman L."/>
            <person name="McMullan G."/>
            <person name="Schaffer K.E."/>
            <person name="McGrath J.W."/>
            <person name="Fanning S."/>
        </authorList>
    </citation>
    <scope>NUCLEOTIDE SEQUENCE [LARGE SCALE GENOMIC DNA]</scope>
    <source>
        <strain evidence="3 4">MCA3</strain>
    </source>
</reference>
<protein>
    <submittedName>
        <fullName evidence="3">NAD(P)/FAD-dependent oxidoreductase</fullName>
    </submittedName>
</protein>
<sequence length="475" mass="52057">MKDIVIIGAGVVGCSIARELSKYNLEVTVIDKNQDISEGISKANSGIIHGGYNEKKGTLKGKLNLEANKIIESLSEELEFSFKRNGSLVLAFNEDEFKKLKQLKSNGEELGINELEILGKNEVLNLEENINDDVVGALHVKNSGIVSPYEMTLAFAENAFENGVDFLLGHEVTDIKKGEDSYTLIINDKESIEAKIIINAAGLAGAFLNNLVSETKYEIEGVKGEYCLLDKTAGELCKKTLFQVPSDLSKGILVTPTVDGNLLIGPNAIPSEAEDVKTTRKGIDEVIEKSKKTMGKIPFGKVLNTFSGIRPKVKTKDFIIEEAKDAKNFINVIGIDSPGLTCAPAIGNYVIGLIKDKIKLENKINFKPHRTKMIRINELSIEEKNKLIEENPAYGQMICKCEFVTEGEIIDSIKRPLGARTLDGVKRRTRAMMGGCQGIGCMIPISDILSRELDIDISEVNKNIESSSVVGFKED</sequence>
<accession>A0AAX2ZM87</accession>
<name>A0AAX2ZM87_9FIRM</name>
<dbReference type="InterPro" id="IPR006076">
    <property type="entry name" value="FAD-dep_OxRdtase"/>
</dbReference>
<dbReference type="AlphaFoldDB" id="A0AAX2ZM87"/>
<evidence type="ECO:0000259" key="2">
    <source>
        <dbReference type="Pfam" id="PF04324"/>
    </source>
</evidence>